<feature type="transmembrane region" description="Helical" evidence="1">
    <location>
        <begin position="35"/>
        <end position="63"/>
    </location>
</feature>
<name>A0A2U2BQM9_9PROT</name>
<keyword evidence="1" id="KW-0812">Transmembrane</keyword>
<keyword evidence="1" id="KW-1133">Transmembrane helix</keyword>
<evidence type="ECO:0000313" key="3">
    <source>
        <dbReference type="Proteomes" id="UP000245168"/>
    </source>
</evidence>
<accession>A0A2U2BQM9</accession>
<reference evidence="3" key="1">
    <citation type="submission" date="2018-05" db="EMBL/GenBank/DDBJ databases">
        <authorList>
            <person name="Liu B.-T."/>
        </authorList>
    </citation>
    <scope>NUCLEOTIDE SEQUENCE [LARGE SCALE GENOMIC DNA]</scope>
    <source>
        <strain evidence="3">WD6-1</strain>
    </source>
</reference>
<protein>
    <submittedName>
        <fullName evidence="2">Uncharacterized protein</fullName>
    </submittedName>
</protein>
<evidence type="ECO:0000313" key="2">
    <source>
        <dbReference type="EMBL" id="PWE16317.1"/>
    </source>
</evidence>
<keyword evidence="1" id="KW-0472">Membrane</keyword>
<feature type="transmembrane region" description="Helical" evidence="1">
    <location>
        <begin position="12"/>
        <end position="29"/>
    </location>
</feature>
<gene>
    <name evidence="2" type="ORF">DDZ18_12895</name>
</gene>
<keyword evidence="3" id="KW-1185">Reference proteome</keyword>
<comment type="caution">
    <text evidence="2">The sequence shown here is derived from an EMBL/GenBank/DDBJ whole genome shotgun (WGS) entry which is preliminary data.</text>
</comment>
<sequence>MMTVGIRIRWVILAIAITLPALAFAWYWIAGSAGFLIFLFVYLAVPAAVAVAAALCLAGYVALRERTIRGVAPLLTLSAAIASLFLIPFSTLSMRTDFALKRAGMEDVVRDIALDGGPGEVLLGRRRLTAGDRWLVSGESIFAMPTECGVMVFFPTFFGVPDGAAGFLYAPPCAVPSDFPGERFGVGRWSVQSLPAEGWHRISGT</sequence>
<proteinExistence type="predicted"/>
<dbReference type="Proteomes" id="UP000245168">
    <property type="component" value="Unassembled WGS sequence"/>
</dbReference>
<evidence type="ECO:0000256" key="1">
    <source>
        <dbReference type="SAM" id="Phobius"/>
    </source>
</evidence>
<organism evidence="2 3">
    <name type="scientific">Marinicauda salina</name>
    <dbReference type="NCBI Taxonomy" id="2135793"/>
    <lineage>
        <taxon>Bacteria</taxon>
        <taxon>Pseudomonadati</taxon>
        <taxon>Pseudomonadota</taxon>
        <taxon>Alphaproteobacteria</taxon>
        <taxon>Maricaulales</taxon>
        <taxon>Maricaulaceae</taxon>
        <taxon>Marinicauda</taxon>
    </lineage>
</organism>
<dbReference type="EMBL" id="QEXV01000007">
    <property type="protein sequence ID" value="PWE16317.1"/>
    <property type="molecule type" value="Genomic_DNA"/>
</dbReference>
<feature type="transmembrane region" description="Helical" evidence="1">
    <location>
        <begin position="70"/>
        <end position="89"/>
    </location>
</feature>
<dbReference type="AlphaFoldDB" id="A0A2U2BQM9"/>